<organism evidence="7 8">
    <name type="scientific">Kitasatospora aureofaciens</name>
    <name type="common">Streptomyces aureofaciens</name>
    <dbReference type="NCBI Taxonomy" id="1894"/>
    <lineage>
        <taxon>Bacteria</taxon>
        <taxon>Bacillati</taxon>
        <taxon>Actinomycetota</taxon>
        <taxon>Actinomycetes</taxon>
        <taxon>Kitasatosporales</taxon>
        <taxon>Streptomycetaceae</taxon>
        <taxon>Kitasatospora</taxon>
    </lineage>
</organism>
<keyword evidence="4" id="KW-0804">Transcription</keyword>
<dbReference type="InterPro" id="IPR013325">
    <property type="entry name" value="RNA_pol_sigma_r2"/>
</dbReference>
<dbReference type="NCBIfam" id="TIGR02937">
    <property type="entry name" value="sigma70-ECF"/>
    <property type="match status" value="1"/>
</dbReference>
<dbReference type="InterPro" id="IPR000943">
    <property type="entry name" value="RNA_pol_sigma70"/>
</dbReference>
<keyword evidence="3" id="KW-0238">DNA-binding</keyword>
<feature type="region of interest" description="Disordered" evidence="5">
    <location>
        <begin position="1"/>
        <end position="35"/>
    </location>
</feature>
<proteinExistence type="predicted"/>
<evidence type="ECO:0000256" key="3">
    <source>
        <dbReference type="ARBA" id="ARBA00023125"/>
    </source>
</evidence>
<keyword evidence="2" id="KW-0731">Sigma factor</keyword>
<evidence type="ECO:0000313" key="8">
    <source>
        <dbReference type="Proteomes" id="UP000037395"/>
    </source>
</evidence>
<dbReference type="InterPro" id="IPR007624">
    <property type="entry name" value="RNA_pol_sigma70_r3"/>
</dbReference>
<dbReference type="GO" id="GO:0006352">
    <property type="term" value="P:DNA-templated transcription initiation"/>
    <property type="evidence" value="ECO:0007669"/>
    <property type="project" value="InterPro"/>
</dbReference>
<gene>
    <name evidence="7" type="ORF">HS99_0001055</name>
</gene>
<evidence type="ECO:0000256" key="4">
    <source>
        <dbReference type="ARBA" id="ARBA00023163"/>
    </source>
</evidence>
<dbReference type="NCBIfam" id="TIGR02980">
    <property type="entry name" value="SigBFG"/>
    <property type="match status" value="1"/>
</dbReference>
<dbReference type="InterPro" id="IPR013324">
    <property type="entry name" value="RNA_pol_sigma_r3/r4-like"/>
</dbReference>
<accession>A0A1E7NF82</accession>
<dbReference type="PANTHER" id="PTHR30385:SF4">
    <property type="entry name" value="RNA POLYMERASE SIGMA-E FACTOR"/>
    <property type="match status" value="1"/>
</dbReference>
<dbReference type="Proteomes" id="UP000037395">
    <property type="component" value="Unassembled WGS sequence"/>
</dbReference>
<dbReference type="InterPro" id="IPR007627">
    <property type="entry name" value="RNA_pol_sigma70_r2"/>
</dbReference>
<comment type="caution">
    <text evidence="7">The sequence shown here is derived from an EMBL/GenBank/DDBJ whole genome shotgun (WGS) entry which is preliminary data.</text>
</comment>
<dbReference type="PROSITE" id="PS00715">
    <property type="entry name" value="SIGMA70_1"/>
    <property type="match status" value="1"/>
</dbReference>
<dbReference type="OrthoDB" id="9804285at2"/>
<dbReference type="GO" id="GO:0016987">
    <property type="term" value="F:sigma factor activity"/>
    <property type="evidence" value="ECO:0007669"/>
    <property type="project" value="UniProtKB-KW"/>
</dbReference>
<dbReference type="GO" id="GO:0003677">
    <property type="term" value="F:DNA binding"/>
    <property type="evidence" value="ECO:0007669"/>
    <property type="project" value="UniProtKB-KW"/>
</dbReference>
<dbReference type="PANTHER" id="PTHR30385">
    <property type="entry name" value="SIGMA FACTOR F FLAGELLAR"/>
    <property type="match status" value="1"/>
</dbReference>
<sequence length="320" mass="35285">MPTPTGEMLAPTTAPGGRTREPLQAAPARADLPEVGLPEVGLPEVGLPEVGLPEVDLPQGADLREMAPADARELTRVLLRRLSTLEEGTREYSYVRNTLVEMNLSLVRFAIRRFNSHREPKEDLLQVGAVGLVKAIDRFDPDLGVEFTTFAMPTVLGELRRHFRDTTWAVHVPRRLQELRIVLARAQEKLAHDLDRAPTPAELAEHLSLPVEEVVEGLTAANGHTAGSLDLGGAEDEDGPGPLADRLGEEDQRLSRVEDLVALKPLVAALPERERLILSMRFCEDMTQSQIGARLGLSQMHVSRLLSRTLRKLREGLDSD</sequence>
<dbReference type="Pfam" id="PF04542">
    <property type="entry name" value="Sigma70_r2"/>
    <property type="match status" value="1"/>
</dbReference>
<keyword evidence="8" id="KW-1185">Reference proteome</keyword>
<dbReference type="Pfam" id="PF04545">
    <property type="entry name" value="Sigma70_r4"/>
    <property type="match status" value="1"/>
</dbReference>
<dbReference type="InterPro" id="IPR014322">
    <property type="entry name" value="RNA_pol_sigma-B/F/G"/>
</dbReference>
<dbReference type="InterPro" id="IPR036388">
    <property type="entry name" value="WH-like_DNA-bd_sf"/>
</dbReference>
<dbReference type="CDD" id="cd06171">
    <property type="entry name" value="Sigma70_r4"/>
    <property type="match status" value="1"/>
</dbReference>
<dbReference type="AlphaFoldDB" id="A0A1E7NF82"/>
<dbReference type="Gene3D" id="1.20.120.1810">
    <property type="match status" value="1"/>
</dbReference>
<dbReference type="SUPFAM" id="SSF88659">
    <property type="entry name" value="Sigma3 and sigma4 domains of RNA polymerase sigma factors"/>
    <property type="match status" value="2"/>
</dbReference>
<evidence type="ECO:0000256" key="2">
    <source>
        <dbReference type="ARBA" id="ARBA00023082"/>
    </source>
</evidence>
<dbReference type="SUPFAM" id="SSF88946">
    <property type="entry name" value="Sigma2 domain of RNA polymerase sigma factors"/>
    <property type="match status" value="1"/>
</dbReference>
<dbReference type="InterPro" id="IPR014284">
    <property type="entry name" value="RNA_pol_sigma-70_dom"/>
</dbReference>
<keyword evidence="1" id="KW-0805">Transcription regulation</keyword>
<name>A0A1E7NF82_KITAU</name>
<dbReference type="Gene3D" id="1.10.10.10">
    <property type="entry name" value="Winged helix-like DNA-binding domain superfamily/Winged helix DNA-binding domain"/>
    <property type="match status" value="2"/>
</dbReference>
<protein>
    <submittedName>
        <fullName evidence="7">RNA polymerase subunit sigma</fullName>
    </submittedName>
</protein>
<evidence type="ECO:0000256" key="1">
    <source>
        <dbReference type="ARBA" id="ARBA00023015"/>
    </source>
</evidence>
<evidence type="ECO:0000256" key="5">
    <source>
        <dbReference type="SAM" id="MobiDB-lite"/>
    </source>
</evidence>
<dbReference type="InterPro" id="IPR007630">
    <property type="entry name" value="RNA_pol_sigma70_r4"/>
</dbReference>
<evidence type="ECO:0000259" key="6">
    <source>
        <dbReference type="PROSITE" id="PS00715"/>
    </source>
</evidence>
<reference evidence="7" key="1">
    <citation type="submission" date="2016-08" db="EMBL/GenBank/DDBJ databases">
        <title>Sequencing, Assembly and Comparative Genomics of S. aureofaciens ATCC 10762.</title>
        <authorList>
            <person name="Gradnigo J.S."/>
            <person name="Johnson N."/>
            <person name="Somerville G.A."/>
        </authorList>
    </citation>
    <scope>NUCLEOTIDE SEQUENCE [LARGE SCALE GENOMIC DNA]</scope>
    <source>
        <strain evidence="7">ATCC 10762</strain>
    </source>
</reference>
<dbReference type="EMBL" id="JPRF03000001">
    <property type="protein sequence ID" value="OEV39332.1"/>
    <property type="molecule type" value="Genomic_DNA"/>
</dbReference>
<feature type="domain" description="RNA polymerase sigma-70" evidence="6">
    <location>
        <begin position="123"/>
        <end position="136"/>
    </location>
</feature>
<evidence type="ECO:0000313" key="7">
    <source>
        <dbReference type="EMBL" id="OEV39332.1"/>
    </source>
</evidence>
<dbReference type="Pfam" id="PF04539">
    <property type="entry name" value="Sigma70_r3"/>
    <property type="match status" value="1"/>
</dbReference>
<dbReference type="PRINTS" id="PR00046">
    <property type="entry name" value="SIGMA70FCT"/>
</dbReference>